<comment type="caution">
    <text evidence="4">The sequence shown here is derived from an EMBL/GenBank/DDBJ whole genome shotgun (WGS) entry which is preliminary data.</text>
</comment>
<dbReference type="EMBL" id="SPLM01000001">
    <property type="protein sequence ID" value="TMW69597.1"/>
    <property type="molecule type" value="Genomic_DNA"/>
</dbReference>
<gene>
    <name evidence="4" type="ORF">Poli38472_001753</name>
</gene>
<keyword evidence="1" id="KW-0175">Coiled coil</keyword>
<accession>A0A8K1CVD5</accession>
<dbReference type="AlphaFoldDB" id="A0A8K1CVD5"/>
<feature type="compositionally biased region" description="Polar residues" evidence="2">
    <location>
        <begin position="255"/>
        <end position="264"/>
    </location>
</feature>
<evidence type="ECO:0000256" key="2">
    <source>
        <dbReference type="SAM" id="MobiDB-lite"/>
    </source>
</evidence>
<keyword evidence="3" id="KW-1133">Transmembrane helix</keyword>
<feature type="coiled-coil region" evidence="1">
    <location>
        <begin position="92"/>
        <end position="166"/>
    </location>
</feature>
<evidence type="ECO:0000256" key="1">
    <source>
        <dbReference type="SAM" id="Coils"/>
    </source>
</evidence>
<keyword evidence="3" id="KW-0472">Membrane</keyword>
<keyword evidence="3" id="KW-0812">Transmembrane</keyword>
<name>A0A8K1CVD5_PYTOL</name>
<keyword evidence="5" id="KW-1185">Reference proteome</keyword>
<evidence type="ECO:0000313" key="4">
    <source>
        <dbReference type="EMBL" id="TMW69597.1"/>
    </source>
</evidence>
<reference evidence="4" key="1">
    <citation type="submission" date="2019-03" db="EMBL/GenBank/DDBJ databases">
        <title>Long read genome sequence of the mycoparasitic Pythium oligandrum ATCC 38472 isolated from sugarbeet rhizosphere.</title>
        <authorList>
            <person name="Gaulin E."/>
        </authorList>
    </citation>
    <scope>NUCLEOTIDE SEQUENCE</scope>
    <source>
        <strain evidence="4">ATCC 38472_TT</strain>
    </source>
</reference>
<organism evidence="4 5">
    <name type="scientific">Pythium oligandrum</name>
    <name type="common">Mycoparasitic fungus</name>
    <dbReference type="NCBI Taxonomy" id="41045"/>
    <lineage>
        <taxon>Eukaryota</taxon>
        <taxon>Sar</taxon>
        <taxon>Stramenopiles</taxon>
        <taxon>Oomycota</taxon>
        <taxon>Peronosporomycetes</taxon>
        <taxon>Pythiales</taxon>
        <taxon>Pythiaceae</taxon>
        <taxon>Pythium</taxon>
    </lineage>
</organism>
<evidence type="ECO:0000256" key="3">
    <source>
        <dbReference type="SAM" id="Phobius"/>
    </source>
</evidence>
<dbReference type="Proteomes" id="UP000794436">
    <property type="component" value="Unassembled WGS sequence"/>
</dbReference>
<proteinExistence type="predicted"/>
<protein>
    <submittedName>
        <fullName evidence="4">Uncharacterized protein</fullName>
    </submittedName>
</protein>
<feature type="region of interest" description="Disordered" evidence="2">
    <location>
        <begin position="250"/>
        <end position="273"/>
    </location>
</feature>
<sequence length="273" mass="31552">MARRQLELRVQQMREVDQLETTLEHSLRTVRDGQTQIAEQMDAMRLLIQGMLMTESKAKDLYLDETRMEMQALRNVMQVEMESTRNDIVKLLETAKQNVTATRAEYDNTRAEAAQKLKELKARRKEREQQHMMEIAQIKQDAAMQIAQLQEDIQMEAERVRQLVEQSALDHANVTQESLGETELLTPSTQTPSWVVLVFAALCIVALLGWLYSRQLGRKHQRVLYSKQLKSHFSSDEPTATQDVRPTLLRHTRQSHPASSTSSFPEARRSHNN</sequence>
<evidence type="ECO:0000313" key="5">
    <source>
        <dbReference type="Proteomes" id="UP000794436"/>
    </source>
</evidence>
<feature type="transmembrane region" description="Helical" evidence="3">
    <location>
        <begin position="194"/>
        <end position="212"/>
    </location>
</feature>